<comment type="caution">
    <text evidence="2">The sequence shown here is derived from an EMBL/GenBank/DDBJ whole genome shotgun (WGS) entry which is preliminary data.</text>
</comment>
<dbReference type="Proteomes" id="UP000780801">
    <property type="component" value="Unassembled WGS sequence"/>
</dbReference>
<feature type="region of interest" description="Disordered" evidence="1">
    <location>
        <begin position="1"/>
        <end position="41"/>
    </location>
</feature>
<evidence type="ECO:0000313" key="3">
    <source>
        <dbReference type="Proteomes" id="UP000780801"/>
    </source>
</evidence>
<reference evidence="2" key="1">
    <citation type="journal article" date="2020" name="Fungal Divers.">
        <title>Resolving the Mortierellaceae phylogeny through synthesis of multi-gene phylogenetics and phylogenomics.</title>
        <authorList>
            <person name="Vandepol N."/>
            <person name="Liber J."/>
            <person name="Desiro A."/>
            <person name="Na H."/>
            <person name="Kennedy M."/>
            <person name="Barry K."/>
            <person name="Grigoriev I.V."/>
            <person name="Miller A.N."/>
            <person name="O'Donnell K."/>
            <person name="Stajich J.E."/>
            <person name="Bonito G."/>
        </authorList>
    </citation>
    <scope>NUCLEOTIDE SEQUENCE</scope>
    <source>
        <strain evidence="2">KOD1015</strain>
    </source>
</reference>
<sequence>MGEPSPERVGPVPDSREAGPSRLGKRKHTGTEGGRSRFQRTHADDIMLSDLSAYHQRFRRWEDLELRRSERAYDALHDPRMCARPVDVLGAAQELGRYTITGLG</sequence>
<organism evidence="2 3">
    <name type="scientific">Lunasporangiospora selenospora</name>
    <dbReference type="NCBI Taxonomy" id="979761"/>
    <lineage>
        <taxon>Eukaryota</taxon>
        <taxon>Fungi</taxon>
        <taxon>Fungi incertae sedis</taxon>
        <taxon>Mucoromycota</taxon>
        <taxon>Mortierellomycotina</taxon>
        <taxon>Mortierellomycetes</taxon>
        <taxon>Mortierellales</taxon>
        <taxon>Mortierellaceae</taxon>
        <taxon>Lunasporangiospora</taxon>
    </lineage>
</organism>
<keyword evidence="3" id="KW-1185">Reference proteome</keyword>
<dbReference type="AlphaFoldDB" id="A0A9P6EQ44"/>
<feature type="non-terminal residue" evidence="2">
    <location>
        <position position="104"/>
    </location>
</feature>
<evidence type="ECO:0000256" key="1">
    <source>
        <dbReference type="SAM" id="MobiDB-lite"/>
    </source>
</evidence>
<name>A0A9P6EQ44_9FUNG</name>
<proteinExistence type="predicted"/>
<accession>A0A9P6EQ44</accession>
<protein>
    <submittedName>
        <fullName evidence="2">Uncharacterized protein</fullName>
    </submittedName>
</protein>
<dbReference type="EMBL" id="JAABOA010008529">
    <property type="protein sequence ID" value="KAF9533325.1"/>
    <property type="molecule type" value="Genomic_DNA"/>
</dbReference>
<evidence type="ECO:0000313" key="2">
    <source>
        <dbReference type="EMBL" id="KAF9533325.1"/>
    </source>
</evidence>
<gene>
    <name evidence="2" type="ORF">BGW38_010490</name>
</gene>